<feature type="compositionally biased region" description="Acidic residues" evidence="4">
    <location>
        <begin position="167"/>
        <end position="176"/>
    </location>
</feature>
<dbReference type="InterPro" id="IPR001680">
    <property type="entry name" value="WD40_rpt"/>
</dbReference>
<dbReference type="Pfam" id="PF00400">
    <property type="entry name" value="WD40"/>
    <property type="match status" value="3"/>
</dbReference>
<dbReference type="PANTHER" id="PTHR15574:SF21">
    <property type="entry name" value="DDB1- AND CUL4-ASSOCIATED FACTOR 8"/>
    <property type="match status" value="1"/>
</dbReference>
<evidence type="ECO:0000256" key="1">
    <source>
        <dbReference type="ARBA" id="ARBA00022574"/>
    </source>
</evidence>
<evidence type="ECO:0000256" key="2">
    <source>
        <dbReference type="ARBA" id="ARBA00022737"/>
    </source>
</evidence>
<evidence type="ECO:0000256" key="3">
    <source>
        <dbReference type="PROSITE-ProRule" id="PRU00221"/>
    </source>
</evidence>
<dbReference type="RefSeq" id="XP_006815197.1">
    <property type="nucleotide sequence ID" value="XM_006815134.1"/>
</dbReference>
<feature type="region of interest" description="Disordered" evidence="4">
    <location>
        <begin position="163"/>
        <end position="198"/>
    </location>
</feature>
<dbReference type="GeneID" id="102807390"/>
<dbReference type="PROSITE" id="PS50294">
    <property type="entry name" value="WD_REPEATS_REGION"/>
    <property type="match status" value="1"/>
</dbReference>
<feature type="compositionally biased region" description="Basic and acidic residues" evidence="4">
    <location>
        <begin position="13"/>
        <end position="39"/>
    </location>
</feature>
<sequence length="550" mass="61093">MADTEGESTVKNSENHTDNNHMEVEICKNDGLVKNDKSAGDASTSCHDNNTELNSEGIKSNDIKLQNVCDEDGGKGDAPSKPVEDTSADVVSSKAGGTFEISPSSSSSSDEGGTSHKYKTKHRTENTFKDLEMGDIDEPVENEETGASNQDDGPKAEILNKVKTSELDSDDESDADDDRHSETRSGGSDIESEPEDIIEQKPLPCNWYAWSYIRDRELGNKKNMYSYSSNAIGSASFVQRFKRQNTLDYHQGCVNTLHFNPAGNLLASGSDDLEIVLWDWAHGKPNLVYQSGHKSNVFQAKFMPYSGDTTIVSCARDGQVRVGHLSSTGVCKETRKLAQHRGAAHKVKHNITKILASYNDEDIYLFDNNHSDGAEYIHKYKGHRNNATVKGVNFYGPQSEFIVSGSDCGNIFLWEKQTERIVQFMVGDEGGVVNCLEPHPSTAVLATSGLDHDVKIWSPTAEEPTDLDGLKRIMRANRREREEERRREPDLIDGHMLWFIMHHLRRRARRRARETGERESDESSSSDSDESEDSDDDTGEMAEGVQCPAS</sequence>
<dbReference type="InterPro" id="IPR036322">
    <property type="entry name" value="WD40_repeat_dom_sf"/>
</dbReference>
<reference evidence="6" key="1">
    <citation type="submission" date="2025-08" db="UniProtKB">
        <authorList>
            <consortium name="RefSeq"/>
        </authorList>
    </citation>
    <scope>IDENTIFICATION</scope>
    <source>
        <tissue evidence="6">Testes</tissue>
    </source>
</reference>
<proteinExistence type="predicted"/>
<dbReference type="InterPro" id="IPR015943">
    <property type="entry name" value="WD40/YVTN_repeat-like_dom_sf"/>
</dbReference>
<dbReference type="SMART" id="SM00320">
    <property type="entry name" value="WD40"/>
    <property type="match status" value="5"/>
</dbReference>
<accession>A0ABM0M5A6</accession>
<evidence type="ECO:0000256" key="4">
    <source>
        <dbReference type="SAM" id="MobiDB-lite"/>
    </source>
</evidence>
<dbReference type="PROSITE" id="PS50082">
    <property type="entry name" value="WD_REPEATS_2"/>
    <property type="match status" value="1"/>
</dbReference>
<protein>
    <submittedName>
        <fullName evidence="6">DDB1- and CUL4-associated factor 8-like</fullName>
    </submittedName>
</protein>
<keyword evidence="1 3" id="KW-0853">WD repeat</keyword>
<dbReference type="InterPro" id="IPR045151">
    <property type="entry name" value="DCAF8"/>
</dbReference>
<feature type="compositionally biased region" description="Acidic residues" evidence="4">
    <location>
        <begin position="519"/>
        <end position="540"/>
    </location>
</feature>
<dbReference type="Gene3D" id="2.130.10.10">
    <property type="entry name" value="YVTN repeat-like/Quinoprotein amine dehydrogenase"/>
    <property type="match status" value="1"/>
</dbReference>
<dbReference type="PANTHER" id="PTHR15574">
    <property type="entry name" value="WD REPEAT DOMAIN-CONTAINING FAMILY"/>
    <property type="match status" value="1"/>
</dbReference>
<evidence type="ECO:0000313" key="6">
    <source>
        <dbReference type="RefSeq" id="XP_006815197.1"/>
    </source>
</evidence>
<name>A0ABM0M5A6_SACKO</name>
<evidence type="ECO:0000313" key="5">
    <source>
        <dbReference type="Proteomes" id="UP000694865"/>
    </source>
</evidence>
<dbReference type="Proteomes" id="UP000694865">
    <property type="component" value="Unplaced"/>
</dbReference>
<gene>
    <name evidence="6" type="primary">LOC102807390</name>
</gene>
<feature type="region of interest" description="Disordered" evidence="4">
    <location>
        <begin position="1"/>
        <end position="135"/>
    </location>
</feature>
<keyword evidence="5" id="KW-1185">Reference proteome</keyword>
<organism evidence="5 6">
    <name type="scientific">Saccoglossus kowalevskii</name>
    <name type="common">Acorn worm</name>
    <dbReference type="NCBI Taxonomy" id="10224"/>
    <lineage>
        <taxon>Eukaryota</taxon>
        <taxon>Metazoa</taxon>
        <taxon>Hemichordata</taxon>
        <taxon>Enteropneusta</taxon>
        <taxon>Harrimaniidae</taxon>
        <taxon>Saccoglossus</taxon>
    </lineage>
</organism>
<keyword evidence="2" id="KW-0677">Repeat</keyword>
<feature type="repeat" description="WD" evidence="3">
    <location>
        <begin position="247"/>
        <end position="279"/>
    </location>
</feature>
<dbReference type="SUPFAM" id="SSF50978">
    <property type="entry name" value="WD40 repeat-like"/>
    <property type="match status" value="1"/>
</dbReference>
<feature type="region of interest" description="Disordered" evidence="4">
    <location>
        <begin position="509"/>
        <end position="550"/>
    </location>
</feature>
<feature type="compositionally biased region" description="Basic and acidic residues" evidence="4">
    <location>
        <begin position="123"/>
        <end position="132"/>
    </location>
</feature>
<feature type="compositionally biased region" description="Polar residues" evidence="4">
    <location>
        <begin position="41"/>
        <end position="58"/>
    </location>
</feature>